<dbReference type="OrthoDB" id="2423701at2759"/>
<dbReference type="InterPro" id="IPR032675">
    <property type="entry name" value="LRR_dom_sf"/>
</dbReference>
<dbReference type="SMART" id="SM00256">
    <property type="entry name" value="FBOX"/>
    <property type="match status" value="3"/>
</dbReference>
<feature type="domain" description="F-box" evidence="1">
    <location>
        <begin position="73"/>
        <end position="114"/>
    </location>
</feature>
<evidence type="ECO:0000313" key="3">
    <source>
        <dbReference type="Proteomes" id="UP000284706"/>
    </source>
</evidence>
<proteinExistence type="predicted"/>
<dbReference type="InterPro" id="IPR001810">
    <property type="entry name" value="F-box_dom"/>
</dbReference>
<dbReference type="EMBL" id="NHYE01005401">
    <property type="protein sequence ID" value="PPQ73494.1"/>
    <property type="molecule type" value="Genomic_DNA"/>
</dbReference>
<keyword evidence="3" id="KW-1185">Reference proteome</keyword>
<dbReference type="InParanoid" id="A0A409W4P8"/>
<dbReference type="PANTHER" id="PTHR38926:SF5">
    <property type="entry name" value="F-BOX AND LEUCINE-RICH REPEAT PROTEIN 6"/>
    <property type="match status" value="1"/>
</dbReference>
<feature type="domain" description="F-box" evidence="1">
    <location>
        <begin position="565"/>
        <end position="607"/>
    </location>
</feature>
<evidence type="ECO:0000313" key="2">
    <source>
        <dbReference type="EMBL" id="PPQ73494.1"/>
    </source>
</evidence>
<protein>
    <recommendedName>
        <fullName evidence="1">F-box domain-containing protein</fullName>
    </recommendedName>
</protein>
<sequence length="1490" mass="167359">MDPNGSSTVPQDGGATHISCHSAQGPFCETCQGLRDLDQEISQTRDTLANLLDRRIRFKTSINSIHSPVIRRLPLEVTSSIFEFYAVDRSPLNLGAICRAWRQIAWSTPKIWTSLKVDISKNTTEARVEVVRDWLGRSGELPLSVAFLIDPKITILDLNMAHLNPMIDIVNQYSSRWQSLSLRLPPLQLQRFGEGAVVSSTLEMLHLKPLPWDASLKCNISASPFTVFLEGVRLRSLAFQWDKLTTVTTCMSYVDEVLQILRISPLLQKATFELVDTNPNTLGGIEGVNFSHHNLKHLDIEFETSAETVADFFDAISLPALTVLKVICGEEDLPHQAFVSFFERSSCALEELSLRGWFLTDESLISVTKLMPTLAFLGIMTPLPQNPLDIFFRAFEAHITTSDQSEDSLMPGAPLLPRLQRFRWFGGHAFKWEPFRSLFSSLVEDGYTPRPLEYVQIRCDRESEEDPIPYIDHDTLMEVVNMRGLEYDLEVGLVGDEDGDDLVEMSFAKIKAEQSGAGTCDACKTLNDLDTQVNQAMAHLTGLLQRRQEARTHLNMAHSPIVGGMPAEVVSSIFEFACAEHCSPLKFGAICRTWRQIAWSNPRLWTTFEIYWGRSISGASLEVAQKWLERSGRLPLRIVFRGQTYSERGFSDYEHLLPWIRLVNQYSARWGILDLELSISLLEHFGEGSNAPLSLRTLALRVPREFRHGSESSLVIKMEEATPNLVHIEGVPLACLEIQWAHVTTIVASDLLLGDVAQMIRLATTLRDASFDDVFDGPVPFASNSFHPLIHDCITQLEIEFSDLVEDASIVHFFNSLTFPKLVNLDCSIFQSVIPEAALASFFRRSGCPLEDLTIAGGVLTGNGLIEMTRWIPSITSLSLTLSMNLLALSTFFDDFQAHLLNPSDISRNIRGPLLPRLSVFECYGQTAFPWHQLLALFTPLARNVAEGTRPLKALTIYCDAAGGPVPYIDRGTLQVLLQRIRGLDYNFTTCVACKALDSLNAQVDQTTSQLTNLLKRRQEALTALNMVHSPILRLMPVEITSSIFDFAYANGCSPLKFGATCRTWRQIAWSNPRLWTRLDVNIDRPISKRKLRIARQWLDRSGGLPLSISFCEKGLLQREIEDYHRLLPLIQLVNKYSARWDALALRVPLPLMQFFNDRGGAYSSLRTLLLARSSCVLRDTGVITLPGARPSTLDLDDIPLSSLTVRFYQLTTVSANVFALVDVATMIRLAPSLQHGSFTRVSDSQRSEWIEDFPIIHHHLTTLEIKFDSTCDQSPNVARFFDDLAFPRLQHLDCDFFFLEIPEASLAALFRRSSCNLDELIIAGSSLTGTGIVEILQLVPSITLLILSSYTSIAFPALSNLFDAFKTTSLYNGDGTRDLSKPLLPHLETFEWIGSGPSPFPWYQFLNLFDPVICNEADVRFRPLKSLKIFCKARDGTIPYIETDILDELVDPISNIEHCVFGLISDDAVYDLLDMSLRKVQQDQQHLAL</sequence>
<dbReference type="InterPro" id="IPR036047">
    <property type="entry name" value="F-box-like_dom_sf"/>
</dbReference>
<dbReference type="STRING" id="231916.A0A409W4P8"/>
<dbReference type="Proteomes" id="UP000284706">
    <property type="component" value="Unassembled WGS sequence"/>
</dbReference>
<evidence type="ECO:0000259" key="1">
    <source>
        <dbReference type="SMART" id="SM00256"/>
    </source>
</evidence>
<dbReference type="Gene3D" id="3.80.10.10">
    <property type="entry name" value="Ribonuclease Inhibitor"/>
    <property type="match status" value="2"/>
</dbReference>
<organism evidence="2 3">
    <name type="scientific">Gymnopilus dilepis</name>
    <dbReference type="NCBI Taxonomy" id="231916"/>
    <lineage>
        <taxon>Eukaryota</taxon>
        <taxon>Fungi</taxon>
        <taxon>Dikarya</taxon>
        <taxon>Basidiomycota</taxon>
        <taxon>Agaricomycotina</taxon>
        <taxon>Agaricomycetes</taxon>
        <taxon>Agaricomycetidae</taxon>
        <taxon>Agaricales</taxon>
        <taxon>Agaricineae</taxon>
        <taxon>Hymenogastraceae</taxon>
        <taxon>Gymnopilus</taxon>
    </lineage>
</organism>
<accession>A0A409W4P8</accession>
<dbReference type="PANTHER" id="PTHR38926">
    <property type="entry name" value="F-BOX DOMAIN CONTAINING PROTEIN, EXPRESSED"/>
    <property type="match status" value="1"/>
</dbReference>
<name>A0A409W4P8_9AGAR</name>
<dbReference type="SUPFAM" id="SSF81383">
    <property type="entry name" value="F-box domain"/>
    <property type="match status" value="2"/>
</dbReference>
<gene>
    <name evidence="2" type="ORF">CVT26_010408</name>
</gene>
<reference evidence="2 3" key="1">
    <citation type="journal article" date="2018" name="Evol. Lett.">
        <title>Horizontal gene cluster transfer increased hallucinogenic mushroom diversity.</title>
        <authorList>
            <person name="Reynolds H.T."/>
            <person name="Vijayakumar V."/>
            <person name="Gluck-Thaler E."/>
            <person name="Korotkin H.B."/>
            <person name="Matheny P.B."/>
            <person name="Slot J.C."/>
        </authorList>
    </citation>
    <scope>NUCLEOTIDE SEQUENCE [LARGE SCALE GENOMIC DNA]</scope>
    <source>
        <strain evidence="2 3">SRW20</strain>
    </source>
</reference>
<feature type="domain" description="F-box" evidence="1">
    <location>
        <begin position="1036"/>
        <end position="1078"/>
    </location>
</feature>
<comment type="caution">
    <text evidence="2">The sequence shown here is derived from an EMBL/GenBank/DDBJ whole genome shotgun (WGS) entry which is preliminary data.</text>
</comment>
<dbReference type="Pfam" id="PF12937">
    <property type="entry name" value="F-box-like"/>
    <property type="match status" value="1"/>
</dbReference>